<evidence type="ECO:0000313" key="4">
    <source>
        <dbReference type="Proteomes" id="UP000198505"/>
    </source>
</evidence>
<accession>A0A1H9VLL4</accession>
<dbReference type="InterPro" id="IPR039420">
    <property type="entry name" value="WalR-like"/>
</dbReference>
<dbReference type="Gene3D" id="3.40.50.2300">
    <property type="match status" value="1"/>
</dbReference>
<evidence type="ECO:0000313" key="3">
    <source>
        <dbReference type="EMBL" id="SES22680.1"/>
    </source>
</evidence>
<sequence>MTHLFVTQDQALMPRWQAAFAEAECVTAEQAEGLADTAALVWVLKEEHGNDSPSLVRRLSQRTTVVVLSMMPENGAAMDALQQGARGYAHALSPAETLKQIATVVMNQGIWVPADLMAQVMGSTWRLLKGDEQVQSSVLEVLTQREREVALAVAKGASNKVVARELDITERTVKAHLTAIFAKLDIHDRLQLIIKLTGKGASAKANEASRLSTSQ</sequence>
<dbReference type="PROSITE" id="PS50043">
    <property type="entry name" value="HTH_LUXR_2"/>
    <property type="match status" value="1"/>
</dbReference>
<dbReference type="GO" id="GO:0006355">
    <property type="term" value="P:regulation of DNA-templated transcription"/>
    <property type="evidence" value="ECO:0007669"/>
    <property type="project" value="InterPro"/>
</dbReference>
<dbReference type="SUPFAM" id="SSF46894">
    <property type="entry name" value="C-terminal effector domain of the bipartite response regulators"/>
    <property type="match status" value="1"/>
</dbReference>
<dbReference type="AlphaFoldDB" id="A0A1H9VLL4"/>
<dbReference type="PANTHER" id="PTHR43214">
    <property type="entry name" value="TWO-COMPONENT RESPONSE REGULATOR"/>
    <property type="match status" value="1"/>
</dbReference>
<keyword evidence="1 3" id="KW-0238">DNA-binding</keyword>
<dbReference type="EMBL" id="FOGS01000010">
    <property type="protein sequence ID" value="SES22680.1"/>
    <property type="molecule type" value="Genomic_DNA"/>
</dbReference>
<gene>
    <name evidence="3" type="ORF">SAMN04487958_1102</name>
</gene>
<evidence type="ECO:0000259" key="2">
    <source>
        <dbReference type="PROSITE" id="PS50043"/>
    </source>
</evidence>
<proteinExistence type="predicted"/>
<evidence type="ECO:0000256" key="1">
    <source>
        <dbReference type="ARBA" id="ARBA00023125"/>
    </source>
</evidence>
<name>A0A1H9VLL4_9GAMM</name>
<feature type="domain" description="HTH luxR-type" evidence="2">
    <location>
        <begin position="135"/>
        <end position="200"/>
    </location>
</feature>
<dbReference type="PROSITE" id="PS00622">
    <property type="entry name" value="HTH_LUXR_1"/>
    <property type="match status" value="1"/>
</dbReference>
<dbReference type="SMART" id="SM00421">
    <property type="entry name" value="HTH_LUXR"/>
    <property type="match status" value="1"/>
</dbReference>
<dbReference type="CDD" id="cd06170">
    <property type="entry name" value="LuxR_C_like"/>
    <property type="match status" value="1"/>
</dbReference>
<dbReference type="Proteomes" id="UP000198505">
    <property type="component" value="Unassembled WGS sequence"/>
</dbReference>
<dbReference type="InterPro" id="IPR000792">
    <property type="entry name" value="Tscrpt_reg_LuxR_C"/>
</dbReference>
<dbReference type="STRING" id="416874.SAMN04487958_1102"/>
<dbReference type="PRINTS" id="PR00038">
    <property type="entry name" value="HTHLUXR"/>
</dbReference>
<dbReference type="GO" id="GO:0003677">
    <property type="term" value="F:DNA binding"/>
    <property type="evidence" value="ECO:0007669"/>
    <property type="project" value="UniProtKB-KW"/>
</dbReference>
<dbReference type="Pfam" id="PF00196">
    <property type="entry name" value="GerE"/>
    <property type="match status" value="1"/>
</dbReference>
<protein>
    <submittedName>
        <fullName evidence="3">DNA-binding response regulator, NarL/FixJ family, contains REC and HTH domains</fullName>
    </submittedName>
</protein>
<reference evidence="4" key="1">
    <citation type="submission" date="2016-10" db="EMBL/GenBank/DDBJ databases">
        <authorList>
            <person name="Varghese N."/>
            <person name="Submissions S."/>
        </authorList>
    </citation>
    <scope>NUCLEOTIDE SEQUENCE [LARGE SCALE GENOMIC DNA]</scope>
    <source>
        <strain evidence="4">CGMCC 1.6495</strain>
    </source>
</reference>
<dbReference type="InterPro" id="IPR016032">
    <property type="entry name" value="Sig_transdc_resp-reg_C-effctor"/>
</dbReference>
<organism evidence="3 4">
    <name type="scientific">Vreelandella subterranea</name>
    <dbReference type="NCBI Taxonomy" id="416874"/>
    <lineage>
        <taxon>Bacteria</taxon>
        <taxon>Pseudomonadati</taxon>
        <taxon>Pseudomonadota</taxon>
        <taxon>Gammaproteobacteria</taxon>
        <taxon>Oceanospirillales</taxon>
        <taxon>Halomonadaceae</taxon>
        <taxon>Vreelandella</taxon>
    </lineage>
</organism>
<dbReference type="RefSeq" id="WP_092828948.1">
    <property type="nucleotide sequence ID" value="NZ_FOGS01000010.1"/>
</dbReference>
<keyword evidence="4" id="KW-1185">Reference proteome</keyword>